<comment type="caution">
    <text evidence="3">The sequence shown here is derived from an EMBL/GenBank/DDBJ whole genome shotgun (WGS) entry which is preliminary data.</text>
</comment>
<dbReference type="InterPro" id="IPR001387">
    <property type="entry name" value="Cro/C1-type_HTH"/>
</dbReference>
<dbReference type="Pfam" id="PF06114">
    <property type="entry name" value="Peptidase_M78"/>
    <property type="match status" value="1"/>
</dbReference>
<dbReference type="Gene3D" id="1.10.10.2910">
    <property type="match status" value="1"/>
</dbReference>
<protein>
    <submittedName>
        <fullName evidence="3">XRE family transcriptional regulator</fullName>
    </submittedName>
</protein>
<organism evidence="3 4">
    <name type="scientific">Pediococcus acidilactici</name>
    <dbReference type="NCBI Taxonomy" id="1254"/>
    <lineage>
        <taxon>Bacteria</taxon>
        <taxon>Bacillati</taxon>
        <taxon>Bacillota</taxon>
        <taxon>Bacilli</taxon>
        <taxon>Lactobacillales</taxon>
        <taxon>Lactobacillaceae</taxon>
        <taxon>Pediococcus</taxon>
        <taxon>Pediococcus acidilactici group</taxon>
    </lineage>
</organism>
<evidence type="ECO:0000313" key="3">
    <source>
        <dbReference type="EMBL" id="MDV2620824.1"/>
    </source>
</evidence>
<dbReference type="PANTHER" id="PTHR43236:SF1">
    <property type="entry name" value="BLL7220 PROTEIN"/>
    <property type="match status" value="1"/>
</dbReference>
<proteinExistence type="inferred from homology"/>
<evidence type="ECO:0000256" key="1">
    <source>
        <dbReference type="ARBA" id="ARBA00007227"/>
    </source>
</evidence>
<dbReference type="InterPro" id="IPR010982">
    <property type="entry name" value="Lambda_DNA-bd_dom_sf"/>
</dbReference>
<dbReference type="InterPro" id="IPR052345">
    <property type="entry name" value="Rad_response_metalloprotease"/>
</dbReference>
<dbReference type="EMBL" id="JAWJAV010000002">
    <property type="protein sequence ID" value="MDV2620824.1"/>
    <property type="molecule type" value="Genomic_DNA"/>
</dbReference>
<dbReference type="Pfam" id="PF01381">
    <property type="entry name" value="HTH_3"/>
    <property type="match status" value="1"/>
</dbReference>
<gene>
    <name evidence="3" type="ORF">R0G89_03650</name>
</gene>
<evidence type="ECO:0000313" key="4">
    <source>
        <dbReference type="Proteomes" id="UP001280897"/>
    </source>
</evidence>
<dbReference type="SUPFAM" id="SSF47413">
    <property type="entry name" value="lambda repressor-like DNA-binding domains"/>
    <property type="match status" value="1"/>
</dbReference>
<accession>A0AAP3XAJ0</accession>
<dbReference type="GO" id="GO:0003677">
    <property type="term" value="F:DNA binding"/>
    <property type="evidence" value="ECO:0007669"/>
    <property type="project" value="InterPro"/>
</dbReference>
<dbReference type="Gene3D" id="1.10.260.40">
    <property type="entry name" value="lambda repressor-like DNA-binding domains"/>
    <property type="match status" value="1"/>
</dbReference>
<reference evidence="3" key="2">
    <citation type="submission" date="2023-10" db="EMBL/GenBank/DDBJ databases">
        <authorList>
            <person name="Khurajog B."/>
        </authorList>
    </citation>
    <scope>NUCLEOTIDE SEQUENCE</scope>
    <source>
        <strain evidence="3">BF9</strain>
    </source>
</reference>
<comment type="similarity">
    <text evidence="1">Belongs to the short-chain fatty acyl-CoA assimilation regulator (ScfR) family.</text>
</comment>
<sequence>MNELFNGARLKEARYYNSLSITQLANKLSISKQMVSKYENGKSSPRPEIMFGIMKVLGFPKEFFYGKYKKRLYTNGTFYRSLLTSTQKQKAPSDVVMRASTIYRDFLENYVEFPETVKYAFDEQDPEVAASLLRQKWGLGSNPISNMMNLLEKHGFTIILLPERMEKVSAFGSNRIIENRKYYTIAVDKQSSFFKQQFSLAHELGHWVMHADSWNPEDLENSEYRKMEQQANNFAAAFLLPKNLFIRDVTGVKKLDDIFEKKKVWYSSGAAIIQRMRQLGLIDDNYYLRLQKQISYRHLRKVEPFDQDASYMLKSPSLLRRATELVVDSGIVSASELPKKIQQMYGVMYPNRLLESLALLPYGYFDFAEGNNVENLLKINTNRS</sequence>
<dbReference type="AlphaFoldDB" id="A0AAP3XAJ0"/>
<feature type="domain" description="HTH cro/C1-type" evidence="2">
    <location>
        <begin position="10"/>
        <end position="64"/>
    </location>
</feature>
<dbReference type="PROSITE" id="PS50943">
    <property type="entry name" value="HTH_CROC1"/>
    <property type="match status" value="1"/>
</dbReference>
<dbReference type="Proteomes" id="UP001280897">
    <property type="component" value="Unassembled WGS sequence"/>
</dbReference>
<dbReference type="PANTHER" id="PTHR43236">
    <property type="entry name" value="ANTITOXIN HIGA1"/>
    <property type="match status" value="1"/>
</dbReference>
<dbReference type="InterPro" id="IPR010359">
    <property type="entry name" value="IrrE_HExxH"/>
</dbReference>
<reference evidence="3" key="1">
    <citation type="journal article" date="2023" name="PeerJ">
        <title>Selection and evaluation of lactic acid bacteria from chicken feces in Thailand as potential probiotics.</title>
        <authorList>
            <person name="Khurajog B."/>
            <person name="Disastra Y."/>
            <person name="Lawwyne L.D."/>
            <person name="Sirichokchatchawan W."/>
            <person name="Niyomtham W."/>
            <person name="Yindee J."/>
            <person name="Hampson D.J."/>
            <person name="Prapasarakul N."/>
        </authorList>
    </citation>
    <scope>NUCLEOTIDE SEQUENCE</scope>
    <source>
        <strain evidence="3">BF9</strain>
    </source>
</reference>
<dbReference type="SMART" id="SM00530">
    <property type="entry name" value="HTH_XRE"/>
    <property type="match status" value="1"/>
</dbReference>
<evidence type="ECO:0000259" key="2">
    <source>
        <dbReference type="PROSITE" id="PS50943"/>
    </source>
</evidence>
<dbReference type="CDD" id="cd00093">
    <property type="entry name" value="HTH_XRE"/>
    <property type="match status" value="1"/>
</dbReference>
<name>A0AAP3XAJ0_PEDAC</name>
<dbReference type="RefSeq" id="WP_008841646.1">
    <property type="nucleotide sequence ID" value="NZ_CP018763.1"/>
</dbReference>